<accession>R7S176</accession>
<protein>
    <recommendedName>
        <fullName evidence="3">F-box domain-containing protein</fullName>
    </recommendedName>
</protein>
<dbReference type="Proteomes" id="UP000053927">
    <property type="component" value="Unassembled WGS sequence"/>
</dbReference>
<reference evidence="2" key="1">
    <citation type="journal article" date="2012" name="Science">
        <title>The Paleozoic origin of enzymatic lignin decomposition reconstructed from 31 fungal genomes.</title>
        <authorList>
            <person name="Floudas D."/>
            <person name="Binder M."/>
            <person name="Riley R."/>
            <person name="Barry K."/>
            <person name="Blanchette R.A."/>
            <person name="Henrissat B."/>
            <person name="Martinez A.T."/>
            <person name="Otillar R."/>
            <person name="Spatafora J.W."/>
            <person name="Yadav J.S."/>
            <person name="Aerts A."/>
            <person name="Benoit I."/>
            <person name="Boyd A."/>
            <person name="Carlson A."/>
            <person name="Copeland A."/>
            <person name="Coutinho P.M."/>
            <person name="de Vries R.P."/>
            <person name="Ferreira P."/>
            <person name="Findley K."/>
            <person name="Foster B."/>
            <person name="Gaskell J."/>
            <person name="Glotzer D."/>
            <person name="Gorecki P."/>
            <person name="Heitman J."/>
            <person name="Hesse C."/>
            <person name="Hori C."/>
            <person name="Igarashi K."/>
            <person name="Jurgens J.A."/>
            <person name="Kallen N."/>
            <person name="Kersten P."/>
            <person name="Kohler A."/>
            <person name="Kuees U."/>
            <person name="Kumar T.K.A."/>
            <person name="Kuo A."/>
            <person name="LaButti K."/>
            <person name="Larrondo L.F."/>
            <person name="Lindquist E."/>
            <person name="Ling A."/>
            <person name="Lombard V."/>
            <person name="Lucas S."/>
            <person name="Lundell T."/>
            <person name="Martin R."/>
            <person name="McLaughlin D.J."/>
            <person name="Morgenstern I."/>
            <person name="Morin E."/>
            <person name="Murat C."/>
            <person name="Nagy L.G."/>
            <person name="Nolan M."/>
            <person name="Ohm R.A."/>
            <person name="Patyshakuliyeva A."/>
            <person name="Rokas A."/>
            <person name="Ruiz-Duenas F.J."/>
            <person name="Sabat G."/>
            <person name="Salamov A."/>
            <person name="Samejima M."/>
            <person name="Schmutz J."/>
            <person name="Slot J.C."/>
            <person name="St John F."/>
            <person name="Stenlid J."/>
            <person name="Sun H."/>
            <person name="Sun S."/>
            <person name="Syed K."/>
            <person name="Tsang A."/>
            <person name="Wiebenga A."/>
            <person name="Young D."/>
            <person name="Pisabarro A."/>
            <person name="Eastwood D.C."/>
            <person name="Martin F."/>
            <person name="Cullen D."/>
            <person name="Grigoriev I.V."/>
            <person name="Hibbett D.S."/>
        </authorList>
    </citation>
    <scope>NUCLEOTIDE SEQUENCE [LARGE SCALE GENOMIC DNA]</scope>
    <source>
        <strain evidence="2">FP-91666</strain>
    </source>
</reference>
<sequence>MELDAQPESIQLEPFFVTPRCPFEILSSILLVCVEYYYETRRQLPESTSARRERLEKKATPPQAFTIVCRSWRDVTLRTPRLWATFRIGDIVSYDDLCRSDQGNIEHHLLALLRWLGRSGVAPLTMSLEVPPRQLQGRTPTETILRAIYPLLCEYSTRWYDMDLYWICVSSPRVPTPPLVLPKLLRLRCHFNSAISGPLHSHDSNLDFSTAPNLQEVMIDTLTMSLVDFILPWAQLCSLAFHSENATTDHRLYVADCLKVLSHCVNLTDLKIFGADSFPYYYRSSHRLVGYEPAKTEVVTLPRLQHLKVTTKDPRMIFGVLPFLFLPSLTTLKVHAIDSDNFLSVVRPIVAAHLHLRMLQVASPIMPSMDSILRALVGFPNIVSLITDKKELLRDLQLHYDPTSGQLTSGLVPDLQELCLYSAQISMNHKFVRDDLVNFVSSRWRRPDLVRLGETGKSVIPPFRRIRLHGFVREDGRDVVRECLREFVDEGLELEFHNHDSMDLAVWKTAGCRWPCEV</sequence>
<dbReference type="KEGG" id="shs:STEHIDRAFT_135232"/>
<proteinExistence type="predicted"/>
<name>R7S176_STEHR</name>
<gene>
    <name evidence="1" type="ORF">STEHIDRAFT_135232</name>
</gene>
<keyword evidence="2" id="KW-1185">Reference proteome</keyword>
<evidence type="ECO:0000313" key="2">
    <source>
        <dbReference type="Proteomes" id="UP000053927"/>
    </source>
</evidence>
<evidence type="ECO:0000313" key="1">
    <source>
        <dbReference type="EMBL" id="EIM80317.1"/>
    </source>
</evidence>
<organism evidence="1 2">
    <name type="scientific">Stereum hirsutum (strain FP-91666)</name>
    <name type="common">White-rot fungus</name>
    <dbReference type="NCBI Taxonomy" id="721885"/>
    <lineage>
        <taxon>Eukaryota</taxon>
        <taxon>Fungi</taxon>
        <taxon>Dikarya</taxon>
        <taxon>Basidiomycota</taxon>
        <taxon>Agaricomycotina</taxon>
        <taxon>Agaricomycetes</taxon>
        <taxon>Russulales</taxon>
        <taxon>Stereaceae</taxon>
        <taxon>Stereum</taxon>
    </lineage>
</organism>
<dbReference type="EMBL" id="JH687398">
    <property type="protein sequence ID" value="EIM80317.1"/>
    <property type="molecule type" value="Genomic_DNA"/>
</dbReference>
<dbReference type="AlphaFoldDB" id="R7S176"/>
<dbReference type="OrthoDB" id="2269034at2759"/>
<dbReference type="GeneID" id="18798423"/>
<evidence type="ECO:0008006" key="3">
    <source>
        <dbReference type="Google" id="ProtNLM"/>
    </source>
</evidence>
<dbReference type="RefSeq" id="XP_007310459.1">
    <property type="nucleotide sequence ID" value="XM_007310397.1"/>
</dbReference>